<evidence type="ECO:0000313" key="3">
    <source>
        <dbReference type="EMBL" id="KAK3008446.1"/>
    </source>
</evidence>
<dbReference type="PANTHER" id="PTHR34222:SF28">
    <property type="entry name" value="CCHC-TYPE DOMAIN-CONTAINING PROTEIN"/>
    <property type="match status" value="1"/>
</dbReference>
<reference evidence="3" key="1">
    <citation type="submission" date="2022-12" db="EMBL/GenBank/DDBJ databases">
        <title>Draft genome assemblies for two species of Escallonia (Escalloniales).</title>
        <authorList>
            <person name="Chanderbali A."/>
            <person name="Dervinis C."/>
            <person name="Anghel I."/>
            <person name="Soltis D."/>
            <person name="Soltis P."/>
            <person name="Zapata F."/>
        </authorList>
    </citation>
    <scope>NUCLEOTIDE SEQUENCE</scope>
    <source>
        <strain evidence="3">UCBG64.0493</strain>
        <tissue evidence="3">Leaf</tissue>
    </source>
</reference>
<dbReference type="Proteomes" id="UP001188597">
    <property type="component" value="Unassembled WGS sequence"/>
</dbReference>
<keyword evidence="4" id="KW-1185">Reference proteome</keyword>
<evidence type="ECO:0000256" key="1">
    <source>
        <dbReference type="SAM" id="MobiDB-lite"/>
    </source>
</evidence>
<evidence type="ECO:0000259" key="2">
    <source>
        <dbReference type="Pfam" id="PF14244"/>
    </source>
</evidence>
<evidence type="ECO:0000313" key="4">
    <source>
        <dbReference type="Proteomes" id="UP001188597"/>
    </source>
</evidence>
<comment type="caution">
    <text evidence="3">The sequence shown here is derived from an EMBL/GenBank/DDBJ whole genome shotgun (WGS) entry which is preliminary data.</text>
</comment>
<dbReference type="InterPro" id="IPR029472">
    <property type="entry name" value="Copia-like_N"/>
</dbReference>
<dbReference type="Pfam" id="PF14244">
    <property type="entry name" value="Retrotran_gag_3"/>
    <property type="match status" value="1"/>
</dbReference>
<sequence length="240" mass="27621">MAQDDGKDAIQRKTISPYDLTTNDNPRIIITQVQLKGENYDEWARSIRTALRARKKFGFIDGTIKRPDENSSDLEDWWTINSLLMSTCKYGKCTCDLRSVLEKKREEEKVHQFLMGFDETIYGTVRSNLLTQDPLPNLNRVYSTLIQEERVKTIAHEKEERGEAMAFAVQNTAAYRTRGEWKDKNVVCSNCKRSGHESENYFLLVGYPEWWGDHPRGDRKAGGHGRGQQQQKMGHSGSRG</sequence>
<accession>A0AA89AQ74</accession>
<proteinExistence type="predicted"/>
<dbReference type="AlphaFoldDB" id="A0AA89AQ74"/>
<organism evidence="3 4">
    <name type="scientific">Escallonia herrerae</name>
    <dbReference type="NCBI Taxonomy" id="1293975"/>
    <lineage>
        <taxon>Eukaryota</taxon>
        <taxon>Viridiplantae</taxon>
        <taxon>Streptophyta</taxon>
        <taxon>Embryophyta</taxon>
        <taxon>Tracheophyta</taxon>
        <taxon>Spermatophyta</taxon>
        <taxon>Magnoliopsida</taxon>
        <taxon>eudicotyledons</taxon>
        <taxon>Gunneridae</taxon>
        <taxon>Pentapetalae</taxon>
        <taxon>asterids</taxon>
        <taxon>campanulids</taxon>
        <taxon>Escalloniales</taxon>
        <taxon>Escalloniaceae</taxon>
        <taxon>Escallonia</taxon>
    </lineage>
</organism>
<feature type="region of interest" description="Disordered" evidence="1">
    <location>
        <begin position="215"/>
        <end position="240"/>
    </location>
</feature>
<protein>
    <recommendedName>
        <fullName evidence="2">Retrotransposon Copia-like N-terminal domain-containing protein</fullName>
    </recommendedName>
</protein>
<feature type="domain" description="Retrotransposon Copia-like N-terminal" evidence="2">
    <location>
        <begin position="23"/>
        <end position="68"/>
    </location>
</feature>
<gene>
    <name evidence="3" type="ORF">RJ639_014444</name>
</gene>
<dbReference type="EMBL" id="JAVXUP010001750">
    <property type="protein sequence ID" value="KAK3008446.1"/>
    <property type="molecule type" value="Genomic_DNA"/>
</dbReference>
<name>A0AA89AQ74_9ASTE</name>
<dbReference type="PANTHER" id="PTHR34222">
    <property type="entry name" value="GAG_PRE-INTEGRS DOMAIN-CONTAINING PROTEIN"/>
    <property type="match status" value="1"/>
</dbReference>